<reference evidence="3 4" key="1">
    <citation type="journal article" date="2015" name="Microbiome">
        <title>Genomic resolution of linkages in carbon, nitrogen, and sulfur cycling among widespread estuary sediment bacteria.</title>
        <authorList>
            <person name="Baker B.J."/>
            <person name="Lazar C.S."/>
            <person name="Teske A.P."/>
            <person name="Dick G.J."/>
        </authorList>
    </citation>
    <scope>NUCLEOTIDE SEQUENCE [LARGE SCALE GENOMIC DNA]</scope>
    <source>
        <strain evidence="3">SM23_60</strain>
    </source>
</reference>
<proteinExistence type="predicted"/>
<gene>
    <name evidence="3" type="ORF">AMJ87_06715</name>
</gene>
<dbReference type="GO" id="GO:0004475">
    <property type="term" value="F:mannose-1-phosphate guanylyltransferase (GTP) activity"/>
    <property type="evidence" value="ECO:0007669"/>
    <property type="project" value="InterPro"/>
</dbReference>
<dbReference type="Pfam" id="PF22640">
    <property type="entry name" value="ManC_GMP_beta-helix"/>
    <property type="match status" value="1"/>
</dbReference>
<dbReference type="SUPFAM" id="SSF53448">
    <property type="entry name" value="Nucleotide-diphospho-sugar transferases"/>
    <property type="match status" value="1"/>
</dbReference>
<dbReference type="PANTHER" id="PTHR46390">
    <property type="entry name" value="MANNOSE-1-PHOSPHATE GUANYLYLTRANSFERASE"/>
    <property type="match status" value="1"/>
</dbReference>
<feature type="domain" description="MannoseP isomerase/GMP-like beta-helix" evidence="2">
    <location>
        <begin position="287"/>
        <end position="333"/>
    </location>
</feature>
<dbReference type="PANTHER" id="PTHR46390:SF1">
    <property type="entry name" value="MANNOSE-1-PHOSPHATE GUANYLYLTRANSFERASE"/>
    <property type="match status" value="1"/>
</dbReference>
<dbReference type="InterPro" id="IPR054566">
    <property type="entry name" value="ManC/GMP-like_b-helix"/>
</dbReference>
<name>A0A0S8GF95_UNCW3</name>
<dbReference type="InterPro" id="IPR049577">
    <property type="entry name" value="GMPP_N"/>
</dbReference>
<evidence type="ECO:0000313" key="3">
    <source>
        <dbReference type="EMBL" id="KPK71747.1"/>
    </source>
</evidence>
<dbReference type="Gene3D" id="3.90.550.10">
    <property type="entry name" value="Spore Coat Polysaccharide Biosynthesis Protein SpsA, Chain A"/>
    <property type="match status" value="1"/>
</dbReference>
<dbReference type="InterPro" id="IPR005835">
    <property type="entry name" value="NTP_transferase_dom"/>
</dbReference>
<dbReference type="GO" id="GO:0009298">
    <property type="term" value="P:GDP-mannose biosynthetic process"/>
    <property type="evidence" value="ECO:0007669"/>
    <property type="project" value="TreeGrafter"/>
</dbReference>
<evidence type="ECO:0000313" key="4">
    <source>
        <dbReference type="Proteomes" id="UP000051096"/>
    </source>
</evidence>
<evidence type="ECO:0000259" key="2">
    <source>
        <dbReference type="Pfam" id="PF22640"/>
    </source>
</evidence>
<organism evidence="3 4">
    <name type="scientific">candidate division WOR_3 bacterium SM23_60</name>
    <dbReference type="NCBI Taxonomy" id="1703780"/>
    <lineage>
        <taxon>Bacteria</taxon>
        <taxon>Bacteria division WOR-3</taxon>
    </lineage>
</organism>
<dbReference type="AlphaFoldDB" id="A0A0S8GF95"/>
<dbReference type="Proteomes" id="UP000051096">
    <property type="component" value="Unassembled WGS sequence"/>
</dbReference>
<feature type="domain" description="Nucleotidyl transferase" evidence="1">
    <location>
        <begin position="5"/>
        <end position="275"/>
    </location>
</feature>
<dbReference type="CDD" id="cd02509">
    <property type="entry name" value="GDP-M1P_Guanylyltransferase"/>
    <property type="match status" value="1"/>
</dbReference>
<dbReference type="EMBL" id="LJUO01000055">
    <property type="protein sequence ID" value="KPK71747.1"/>
    <property type="molecule type" value="Genomic_DNA"/>
</dbReference>
<sequence length="335" mass="38166">MKKFAVIMAGGRGERFWPASQPAFPKQFLTVFNNVPLINQTINRIKPSFRKSARALIIPKGLKRLTLIHVGKEQTIIEPMRRNTAPAICLAAMVLHKKHGDGIVHIMPADHLITPQKSFRAALRYAEYYAVRGYLVTYGIQPDRPETGYGYIKIGKKLGARGKIRAFSGEGFTEKPSLRTARRYLRTRRYLWNSGIFTFRIEHILDELRSYAPDVYKGVAQYVKTGDKKYFRRVPSISIDYAVMEKSSNICVIKGSFAWDDVGSWRALERYFKQDKRGNIFLGDVRTLETEDSILYTHGIPLKAYGIKGLIVVVSPHGVLVCHKEKAPYLKNLLT</sequence>
<dbReference type="Pfam" id="PF00483">
    <property type="entry name" value="NTP_transferase"/>
    <property type="match status" value="1"/>
</dbReference>
<protein>
    <submittedName>
        <fullName evidence="3">Uncharacterized protein</fullName>
    </submittedName>
</protein>
<dbReference type="InterPro" id="IPR029044">
    <property type="entry name" value="Nucleotide-diphossugar_trans"/>
</dbReference>
<dbReference type="InterPro" id="IPR051161">
    <property type="entry name" value="Mannose-6P_isomerase_type2"/>
</dbReference>
<dbReference type="SUPFAM" id="SSF159283">
    <property type="entry name" value="Guanosine diphospho-D-mannose pyrophosphorylase/mannose-6-phosphate isomerase linker domain"/>
    <property type="match status" value="1"/>
</dbReference>
<accession>A0A0S8GF95</accession>
<comment type="caution">
    <text evidence="3">The sequence shown here is derived from an EMBL/GenBank/DDBJ whole genome shotgun (WGS) entry which is preliminary data.</text>
</comment>
<evidence type="ECO:0000259" key="1">
    <source>
        <dbReference type="Pfam" id="PF00483"/>
    </source>
</evidence>